<evidence type="ECO:0000313" key="2">
    <source>
        <dbReference type="Proteomes" id="UP000002117"/>
    </source>
</evidence>
<name>Q5ULQ1_9CAUD</name>
<evidence type="ECO:0000313" key="1">
    <source>
        <dbReference type="EMBL" id="AAV35883.1"/>
    </source>
</evidence>
<dbReference type="SUPFAM" id="SSF56300">
    <property type="entry name" value="Metallo-dependent phosphatases"/>
    <property type="match status" value="1"/>
</dbReference>
<dbReference type="Proteomes" id="UP000002117">
    <property type="component" value="Segment"/>
</dbReference>
<dbReference type="EMBL" id="AY682195">
    <property type="protein sequence ID" value="AAV35883.1"/>
    <property type="molecule type" value="Genomic_DNA"/>
</dbReference>
<protein>
    <submittedName>
        <fullName evidence="1">Orf63</fullName>
    </submittedName>
</protein>
<dbReference type="Gene3D" id="3.60.21.10">
    <property type="match status" value="1"/>
</dbReference>
<dbReference type="OrthoDB" id="2564at10239"/>
<gene>
    <name evidence="1" type="ORF">orf63</name>
</gene>
<organism evidence="1 2">
    <name type="scientific">Lactobacillus phage LP65</name>
    <dbReference type="NCBI Taxonomy" id="2892344"/>
    <lineage>
        <taxon>Viruses</taxon>
        <taxon>Duplodnaviria</taxon>
        <taxon>Heunggongvirae</taxon>
        <taxon>Uroviricota</taxon>
        <taxon>Caudoviricetes</taxon>
        <taxon>Herelleviridae</taxon>
        <taxon>Salchichonvirus</taxon>
        <taxon>Salchichonvirus LP65</taxon>
    </lineage>
</organism>
<dbReference type="KEGG" id="vg:3197389"/>
<accession>Q5ULQ1</accession>
<keyword evidence="2" id="KW-1185">Reference proteome</keyword>
<sequence length="434" mass="47795">MDKDNLSKNKKLVAISALIGLSSVEQGNRITLAYVNRGLNSLGLERISKDELLDALKEAENSEELSNIVHSVASGDKKVADIVNGEDKDLEIVTPAIINSFSLKESQREFNKNLKEAAYSKQLYNRVLEKLSSLLKDPDAFNFPKAATSSASSDDKALILNLSDIHLGEKDNVSAQGNKNIYDETIAGKRLRDYVEASVKEAKKHGVEHVVVVNVGDIINNVYMHPNQMNYVTMNVASQTASAVRMVTSLLLMLQSEFPRVSFGSIAGNHDRSEGANKAANIAGDSVSHLIVDMIKLEKEHGMFPNVNLINNEDNDESEIDIEVCGQRLVFTHGEKIKRTAKDNGTKFQGQGKHVDFLVYAHYHSFSLVEINGTIEIGLPALKGFDQYPKTIGLEASTAGQVSFIIDSEKNLDMIPYFFFNKDGSTQKSTTVKI</sequence>
<dbReference type="RefSeq" id="YP_164698.1">
    <property type="nucleotide sequence ID" value="NC_006565.1"/>
</dbReference>
<dbReference type="InterPro" id="IPR029052">
    <property type="entry name" value="Metallo-depent_PP-like"/>
</dbReference>
<proteinExistence type="predicted"/>
<reference evidence="1 2" key="1">
    <citation type="journal article" date="2004" name="J. Bacteriol.">
        <title>Lactobacillus plantarum bacteriophage LP65: a new member of the SPO1-like genus of the family Myoviridae.</title>
        <authorList>
            <person name="Chibani-Chennoufi S."/>
            <person name="Dillmann M.L."/>
            <person name="Marvin-Guy L."/>
            <person name="Rami-Shojaei S."/>
            <person name="Brussow H."/>
        </authorList>
    </citation>
    <scope>NUCLEOTIDE SEQUENCE</scope>
</reference>